<dbReference type="InterPro" id="IPR023614">
    <property type="entry name" value="Porin_dom_sf"/>
</dbReference>
<organism evidence="2">
    <name type="scientific">Acidithiobacillus sulfuriphilus</name>
    <dbReference type="NCBI Taxonomy" id="1867749"/>
    <lineage>
        <taxon>Bacteria</taxon>
        <taxon>Pseudomonadati</taxon>
        <taxon>Pseudomonadota</taxon>
        <taxon>Acidithiobacillia</taxon>
        <taxon>Acidithiobacillales</taxon>
        <taxon>Acidithiobacillaceae</taxon>
        <taxon>Acidithiobacillus</taxon>
    </lineage>
</organism>
<evidence type="ECO:0000256" key="1">
    <source>
        <dbReference type="SAM" id="SignalP"/>
    </source>
</evidence>
<reference evidence="2" key="1">
    <citation type="submission" date="2018-10" db="EMBL/GenBank/DDBJ databases">
        <title>Acidithiobacillus sulfuriphilus sp. nov.: an extremely acidophilic sulfur-oxidizing chemolithotroph isolated from a neutral pH environment.</title>
        <authorList>
            <person name="Falagan C."/>
            <person name="Moya-Beltran A."/>
            <person name="Quatrini R."/>
            <person name="Johnson D.B."/>
        </authorList>
    </citation>
    <scope>NUCLEOTIDE SEQUENCE [LARGE SCALE GENOMIC DNA]</scope>
    <source>
        <strain evidence="2">CJ-2</strain>
    </source>
</reference>
<feature type="chain" id="PRO_5018091754" evidence="1">
    <location>
        <begin position="28"/>
        <end position="445"/>
    </location>
</feature>
<protein>
    <submittedName>
        <fullName evidence="2">Porin</fullName>
    </submittedName>
</protein>
<accession>A0A3M8RLA2</accession>
<name>A0A3M8RLA2_9PROT</name>
<keyword evidence="1" id="KW-0732">Signal</keyword>
<feature type="signal peptide" evidence="1">
    <location>
        <begin position="1"/>
        <end position="27"/>
    </location>
</feature>
<evidence type="ECO:0000313" key="2">
    <source>
        <dbReference type="EMBL" id="RNF67320.1"/>
    </source>
</evidence>
<comment type="caution">
    <text evidence="2">The sequence shown here is derived from an EMBL/GenBank/DDBJ whole genome shotgun (WGS) entry which is preliminary data.</text>
</comment>
<dbReference type="AlphaFoldDB" id="A0A3M8RLA2"/>
<proteinExistence type="predicted"/>
<sequence>MKAQNGRYAATLCAVVASALLSQSAVAADWFELQGISPPKAPLFGVSGFIEPSLYLMNGTAAENRVPPINNIPRINLVAPNYNQSNTLTILRARLMLRGNLNQHISYFLGGEVGNNAFTTVRGAYTPALIDGHVTFSYIPGVRVETGIIRAPGPEDAMQGYMAYNYVVFPTAIGQLMQQSFYDSSAAYKAAAIAGNPYLVSGANTLGTNAFRYPGVQVMDWFRFGHWELAYAAMAGVYGSVAAGNQSSSPLYAARVQGSYIFGGAGPFRSDVTAYLWYQHARPDLNGQSYAMMREGVGFTYLQGYMHQWGRRLKAEYIHGTGWISAPAAFSSAANLAPVLSQTQLYPGSDNKANGYDVEAGLFLTKHIEADVRYDYYDRLPNNPQQERIFKTWALALQYHITPLTKIMAGYYFRTLSVPYQPNPAANSISSAVDNEFAMQAMISF</sequence>
<dbReference type="Gene3D" id="2.40.160.10">
    <property type="entry name" value="Porin"/>
    <property type="match status" value="1"/>
</dbReference>
<gene>
    <name evidence="2" type="ORF">EC580_04265</name>
</gene>
<dbReference type="EMBL" id="RIZI01000135">
    <property type="protein sequence ID" value="RNF67320.1"/>
    <property type="molecule type" value="Genomic_DNA"/>
</dbReference>
<dbReference type="OrthoDB" id="5291529at2"/>